<name>F1TEZ8_9FIRM</name>
<organism evidence="1 2">
    <name type="scientific">Ruminiclostridium papyrosolvens DSM 2782</name>
    <dbReference type="NCBI Taxonomy" id="588581"/>
    <lineage>
        <taxon>Bacteria</taxon>
        <taxon>Bacillati</taxon>
        <taxon>Bacillota</taxon>
        <taxon>Clostridia</taxon>
        <taxon>Eubacteriales</taxon>
        <taxon>Oscillospiraceae</taxon>
        <taxon>Ruminiclostridium</taxon>
    </lineage>
</organism>
<gene>
    <name evidence="1" type="ORF">Cpap_1131</name>
</gene>
<dbReference type="InterPro" id="IPR026424">
    <property type="entry name" value="Cxxx_AC3_0185"/>
</dbReference>
<sequence length="56" mass="5946">MKYLFSAKKIKNAQKDVKAYCYSGCTATCALNCATGCRTHCGSGCSGGCQYTSYPT</sequence>
<dbReference type="RefSeq" id="WP_004620468.1">
    <property type="nucleotide sequence ID" value="NZ_ACXX02000010.1"/>
</dbReference>
<dbReference type="AlphaFoldDB" id="F1TEZ8"/>
<evidence type="ECO:0000313" key="1">
    <source>
        <dbReference type="EMBL" id="EGD46936.1"/>
    </source>
</evidence>
<dbReference type="Proteomes" id="UP000003860">
    <property type="component" value="Unassembled WGS sequence"/>
</dbReference>
<accession>F1TEZ8</accession>
<evidence type="ECO:0000313" key="2">
    <source>
        <dbReference type="Proteomes" id="UP000003860"/>
    </source>
</evidence>
<proteinExistence type="predicted"/>
<dbReference type="NCBIfam" id="TIGR04118">
    <property type="entry name" value="Cxxx_AC3_0185"/>
    <property type="match status" value="1"/>
</dbReference>
<comment type="caution">
    <text evidence="1">The sequence shown here is derived from an EMBL/GenBank/DDBJ whole genome shotgun (WGS) entry which is preliminary data.</text>
</comment>
<keyword evidence="2" id="KW-1185">Reference proteome</keyword>
<reference evidence="1" key="2">
    <citation type="submission" date="2011-01" db="EMBL/GenBank/DDBJ databases">
        <title>The Non-contiguous Finished genome of Clostridium papyrosolvens.</title>
        <authorList>
            <person name="Lucas S."/>
            <person name="Copeland A."/>
            <person name="Lapidus A."/>
            <person name="Cheng J.-F."/>
            <person name="Goodwin L."/>
            <person name="Pitluck S."/>
            <person name="Misra M."/>
            <person name="Chertkov O."/>
            <person name="Detter J.C."/>
            <person name="Han C."/>
            <person name="Tapia R."/>
            <person name="Land M."/>
            <person name="Hauser L."/>
            <person name="Kyrpides N."/>
            <person name="Ivanova N."/>
            <person name="Pagani I."/>
            <person name="Mouttaki H."/>
            <person name="He Z."/>
            <person name="Zhou J."/>
            <person name="Hemme C.L."/>
            <person name="Woyke T."/>
        </authorList>
    </citation>
    <scope>NUCLEOTIDE SEQUENCE [LARGE SCALE GENOMIC DNA]</scope>
    <source>
        <strain evidence="1">DSM 2782</strain>
    </source>
</reference>
<dbReference type="OrthoDB" id="9932611at2"/>
<dbReference type="STRING" id="588581.Cpap_1131"/>
<reference evidence="1" key="1">
    <citation type="submission" date="2009-07" db="EMBL/GenBank/DDBJ databases">
        <authorList>
            <consortium name="US DOE Joint Genome Institute (JGI-PGF)"/>
            <person name="Lucas S."/>
            <person name="Copeland A."/>
            <person name="Lapidus A."/>
            <person name="Glavina del Rio T."/>
            <person name="Tice H."/>
            <person name="Bruce D."/>
            <person name="Goodwin L."/>
            <person name="Pitluck S."/>
            <person name="Larimer F."/>
            <person name="Land M.L."/>
            <person name="Mouttaki H."/>
            <person name="He Z."/>
            <person name="Zhou J."/>
            <person name="Hemme C.L."/>
        </authorList>
    </citation>
    <scope>NUCLEOTIDE SEQUENCE</scope>
    <source>
        <strain evidence="1">DSM 2782</strain>
    </source>
</reference>
<protein>
    <submittedName>
        <fullName evidence="1">Uncharacterized protein</fullName>
    </submittedName>
</protein>
<dbReference type="EMBL" id="ACXX02000010">
    <property type="protein sequence ID" value="EGD46936.1"/>
    <property type="molecule type" value="Genomic_DNA"/>
</dbReference>